<dbReference type="PANTHER" id="PTHR34487">
    <property type="entry name" value="ACYL-ACP THIOESTERASE"/>
    <property type="match status" value="1"/>
</dbReference>
<evidence type="ECO:0000313" key="1">
    <source>
        <dbReference type="EMBL" id="CAH1774401.1"/>
    </source>
</evidence>
<dbReference type="Gene3D" id="3.10.129.10">
    <property type="entry name" value="Hotdog Thioesterase"/>
    <property type="match status" value="1"/>
</dbReference>
<evidence type="ECO:0000313" key="2">
    <source>
        <dbReference type="Proteomes" id="UP000749559"/>
    </source>
</evidence>
<reference evidence="1" key="1">
    <citation type="submission" date="2022-03" db="EMBL/GenBank/DDBJ databases">
        <authorList>
            <person name="Martin C."/>
        </authorList>
    </citation>
    <scope>NUCLEOTIDE SEQUENCE</scope>
</reference>
<dbReference type="SUPFAM" id="SSF54637">
    <property type="entry name" value="Thioesterase/thiol ester dehydrase-isomerase"/>
    <property type="match status" value="2"/>
</dbReference>
<accession>A0A8S4N1P8</accession>
<proteinExistence type="predicted"/>
<dbReference type="EMBL" id="CAIIXF020000001">
    <property type="protein sequence ID" value="CAH1774401.1"/>
    <property type="molecule type" value="Genomic_DNA"/>
</dbReference>
<protein>
    <recommendedName>
        <fullName evidence="3">Acyl-ACP thioesterase</fullName>
    </recommendedName>
</protein>
<keyword evidence="2" id="KW-1185">Reference proteome</keyword>
<dbReference type="PANTHER" id="PTHR34487:SF1">
    <property type="entry name" value="ACYL-ACP THIOESTERASE"/>
    <property type="match status" value="1"/>
</dbReference>
<dbReference type="Proteomes" id="UP000749559">
    <property type="component" value="Unassembled WGS sequence"/>
</dbReference>
<dbReference type="AlphaFoldDB" id="A0A8S4N1P8"/>
<dbReference type="OrthoDB" id="6278306at2759"/>
<sequence>MERWISRLFRIVNVPITTDKSGLRTVIKMLVLSYDDFDRAGNVNVWRIARLGEVSRMMFISRLVAAGSTEGACFENNLAFLVSTTYTFTRAYHKEMRTISFPFTLIGSIGSVGRSSFEFVSTFESDATNAKLVTCSAKLALVDPSTRRSTEIPKDIINRIKATFDLDPPQKIEPVERPKDIHVFNLEIIVQSSDLDMNMHSNHSAYTRFCCDAAAAAIANKAFKNFEMDICRYEIKSMSNLFKGESRANDVLTVFTWEDNSERKTIHFEIIKNDNPIFHSTMVYYSDNEISKL</sequence>
<gene>
    <name evidence="1" type="ORF">OFUS_LOCUS1867</name>
</gene>
<dbReference type="InterPro" id="IPR029069">
    <property type="entry name" value="HotDog_dom_sf"/>
</dbReference>
<name>A0A8S4N1P8_OWEFU</name>
<comment type="caution">
    <text evidence="1">The sequence shown here is derived from an EMBL/GenBank/DDBJ whole genome shotgun (WGS) entry which is preliminary data.</text>
</comment>
<organism evidence="1 2">
    <name type="scientific">Owenia fusiformis</name>
    <name type="common">Polychaete worm</name>
    <dbReference type="NCBI Taxonomy" id="6347"/>
    <lineage>
        <taxon>Eukaryota</taxon>
        <taxon>Metazoa</taxon>
        <taxon>Spiralia</taxon>
        <taxon>Lophotrochozoa</taxon>
        <taxon>Annelida</taxon>
        <taxon>Polychaeta</taxon>
        <taxon>Sedentaria</taxon>
        <taxon>Canalipalpata</taxon>
        <taxon>Sabellida</taxon>
        <taxon>Oweniida</taxon>
        <taxon>Oweniidae</taxon>
        <taxon>Owenia</taxon>
    </lineage>
</organism>
<evidence type="ECO:0008006" key="3">
    <source>
        <dbReference type="Google" id="ProtNLM"/>
    </source>
</evidence>